<keyword evidence="3" id="KW-0808">Transferase</keyword>
<accession>A0AAU8I051</accession>
<keyword evidence="3" id="KW-0489">Methyltransferase</keyword>
<protein>
    <submittedName>
        <fullName evidence="3">DNA methyltransferase</fullName>
    </submittedName>
</protein>
<dbReference type="EMBL" id="PP895363">
    <property type="protein sequence ID" value="XCI78080.1"/>
    <property type="molecule type" value="Genomic_DNA"/>
</dbReference>
<organism evidence="3">
    <name type="scientific">Klebsiella phage FKP3</name>
    <dbReference type="NCBI Taxonomy" id="3231233"/>
    <lineage>
        <taxon>Viruses</taxon>
        <taxon>Duplodnaviria</taxon>
        <taxon>Heunggongvirae</taxon>
        <taxon>Uroviricota</taxon>
        <taxon>Caudoviricetes</taxon>
        <taxon>Stephanstirmvirinae</taxon>
        <taxon>Justusliebigvirus</taxon>
    </lineage>
</organism>
<name>A0AAU8I051_9CAUD</name>
<evidence type="ECO:0000259" key="2">
    <source>
        <dbReference type="Pfam" id="PF14550"/>
    </source>
</evidence>
<feature type="region of interest" description="Disordered" evidence="1">
    <location>
        <begin position="15"/>
        <end position="35"/>
    </location>
</feature>
<sequence>MELNKDSLWELFKAFSGTKDTPPSQQDSTPEETPAQVIKQNKFDEEKMQVIEVMYCPPEYDDLHGERMSDLEIRKMVDNFNQNISNVSGNLGHLKNTDKFKPVKAWVNEVDCYIGDEFVVEGTPLVKIQFYDPELYQARKDGILKGLSIGAMGRIVKKD</sequence>
<proteinExistence type="predicted"/>
<evidence type="ECO:0000256" key="1">
    <source>
        <dbReference type="SAM" id="MobiDB-lite"/>
    </source>
</evidence>
<dbReference type="GO" id="GO:0032259">
    <property type="term" value="P:methylation"/>
    <property type="evidence" value="ECO:0007669"/>
    <property type="project" value="UniProtKB-KW"/>
</dbReference>
<dbReference type="GO" id="GO:0008168">
    <property type="term" value="F:methyltransferase activity"/>
    <property type="evidence" value="ECO:0007669"/>
    <property type="project" value="UniProtKB-KW"/>
</dbReference>
<feature type="domain" description="Phage-like element PBSX protein XkdF" evidence="2">
    <location>
        <begin position="41"/>
        <end position="154"/>
    </location>
</feature>
<dbReference type="Pfam" id="PF14550">
    <property type="entry name" value="Peptidase_S78_2"/>
    <property type="match status" value="1"/>
</dbReference>
<dbReference type="InterPro" id="IPR027924">
    <property type="entry name" value="XkdF"/>
</dbReference>
<reference evidence="3" key="1">
    <citation type="submission" date="2024-06" db="EMBL/GenBank/DDBJ databases">
        <title>High activity and specificity of bacteriophage cocktails against carbapenem-resistant Klebsiella pneumoniae belonging to high-risk clones CG258 and ST307.</title>
        <authorList>
            <person name="Jimenez Quiceno J."/>
            <person name="Salazar Ospina L."/>
            <person name="Tellez Carrasquilla S."/>
        </authorList>
    </citation>
    <scope>NUCLEOTIDE SEQUENCE</scope>
</reference>
<evidence type="ECO:0000313" key="3">
    <source>
        <dbReference type="EMBL" id="XCI78080.1"/>
    </source>
</evidence>
<feature type="compositionally biased region" description="Polar residues" evidence="1">
    <location>
        <begin position="18"/>
        <end position="28"/>
    </location>
</feature>